<dbReference type="Gene3D" id="3.20.20.140">
    <property type="entry name" value="Metal-dependent hydrolases"/>
    <property type="match status" value="1"/>
</dbReference>
<evidence type="ECO:0000313" key="2">
    <source>
        <dbReference type="Proteomes" id="UP000284763"/>
    </source>
</evidence>
<dbReference type="CDD" id="cd19067">
    <property type="entry name" value="PfuEndoQ-like"/>
    <property type="match status" value="1"/>
</dbReference>
<proteinExistence type="predicted"/>
<dbReference type="PANTHER" id="PTHR40084:SF1">
    <property type="entry name" value="PHOSPHOTRANSFERASE"/>
    <property type="match status" value="1"/>
</dbReference>
<dbReference type="PANTHER" id="PTHR40084">
    <property type="entry name" value="PHOSPHOHYDROLASE, PHP FAMILY"/>
    <property type="match status" value="1"/>
</dbReference>
<sequence>MIINADLHIHSKYSMATSKKMDLTTIGEEAAKKGINLVGTGDCTHPFWLKEIKEHSTDDSTIKIGDTSFVLTTEIEDINRVHHLLLIPTISKAEELIETISKYGNLEADGRPTVKLDGCEIAEIAKNIEALIGPSHAFTPWTAIYAAHDSLMSCYKDMTSYISFLELGLSADTNYADQIKELHDLTYLTNSDAHSPWTNKLAREFTSFNVPEESFDGVKSAILRKRGYGAKLNVGFYPEEGKYNKTACTRCFKQYNLSSAKSHGWRCPEDNGLIKKGVSDRISELADLDLTSHPEHRPEYMHLIPLSEIIMMGLQHSSISTKGVTNAWNKLINKFGSEVNILINADIEELNIVDQKIVNAIESFRKRELIIHPGGGGKYGWLELPAPSDKKFEKVQTKGQANLLDY</sequence>
<evidence type="ECO:0000313" key="1">
    <source>
        <dbReference type="EMBL" id="RQD92107.1"/>
    </source>
</evidence>
<dbReference type="SUPFAM" id="SSF89550">
    <property type="entry name" value="PHP domain-like"/>
    <property type="match status" value="1"/>
</dbReference>
<gene>
    <name evidence="1" type="ORF">D5R95_00730</name>
</gene>
<dbReference type="InterPro" id="IPR005287">
    <property type="entry name" value="CHP00375"/>
</dbReference>
<protein>
    <submittedName>
        <fullName evidence="1">TIGR00375 family protein</fullName>
    </submittedName>
</protein>
<accession>A0A424Z490</accession>
<comment type="caution">
    <text evidence="1">The sequence shown here is derived from an EMBL/GenBank/DDBJ whole genome shotgun (WGS) entry which is preliminary data.</text>
</comment>
<dbReference type="EMBL" id="QZAB01000056">
    <property type="protein sequence ID" value="RQD92107.1"/>
    <property type="molecule type" value="Genomic_DNA"/>
</dbReference>
<reference evidence="1 2" key="1">
    <citation type="submission" date="2018-08" db="EMBL/GenBank/DDBJ databases">
        <title>The metabolism and importance of syntrophic acetate oxidation coupled to methane or sulfide production in haloalkaline environments.</title>
        <authorList>
            <person name="Timmers P.H.A."/>
            <person name="Vavourakis C.D."/>
            <person name="Sorokin D.Y."/>
            <person name="Sinninghe Damste J.S."/>
            <person name="Muyzer G."/>
            <person name="Stams A.J.M."/>
            <person name="Plugge C.M."/>
        </authorList>
    </citation>
    <scope>NUCLEOTIDE SEQUENCE [LARGE SCALE GENOMIC DNA]</scope>
    <source>
        <strain evidence="1">MSAO_Arc3</strain>
    </source>
</reference>
<dbReference type="NCBIfam" id="TIGR00375">
    <property type="entry name" value="TIGR00375 family protein"/>
    <property type="match status" value="1"/>
</dbReference>
<dbReference type="Proteomes" id="UP000284763">
    <property type="component" value="Unassembled WGS sequence"/>
</dbReference>
<name>A0A424Z490_9EURY</name>
<organism evidence="1 2">
    <name type="scientific">Methanosalsum natronophilum</name>
    <dbReference type="NCBI Taxonomy" id="768733"/>
    <lineage>
        <taxon>Archaea</taxon>
        <taxon>Methanobacteriati</taxon>
        <taxon>Methanobacteriota</taxon>
        <taxon>Stenosarchaea group</taxon>
        <taxon>Methanomicrobia</taxon>
        <taxon>Methanosarcinales</taxon>
        <taxon>Methanosarcinaceae</taxon>
        <taxon>Methanosalsum</taxon>
    </lineage>
</organism>
<dbReference type="InterPro" id="IPR016195">
    <property type="entry name" value="Pol/histidinol_Pase-like"/>
</dbReference>
<dbReference type="AlphaFoldDB" id="A0A424Z490"/>